<dbReference type="EMBL" id="OAOQ01000007">
    <property type="protein sequence ID" value="SNX70851.1"/>
    <property type="molecule type" value="Genomic_DNA"/>
</dbReference>
<reference evidence="2" key="1">
    <citation type="submission" date="2017-08" db="EMBL/GenBank/DDBJ databases">
        <authorList>
            <person name="Varghese N."/>
            <person name="Submissions S."/>
        </authorList>
    </citation>
    <scope>NUCLEOTIDE SEQUENCE [LARGE SCALE GENOMIC DNA]</scope>
    <source>
        <strain evidence="2">JA234</strain>
    </source>
</reference>
<protein>
    <recommendedName>
        <fullName evidence="3">Capsule polysaccharide biosynthesis protein</fullName>
    </recommendedName>
</protein>
<dbReference type="InterPro" id="IPR043148">
    <property type="entry name" value="TagF_C"/>
</dbReference>
<name>A0A285CTH2_9RHOB</name>
<dbReference type="AlphaFoldDB" id="A0A285CTH2"/>
<dbReference type="Proteomes" id="UP000219467">
    <property type="component" value="Unassembled WGS sequence"/>
</dbReference>
<dbReference type="Gene3D" id="3.40.50.12580">
    <property type="match status" value="1"/>
</dbReference>
<organism evidence="1 2">
    <name type="scientific">Cereibacter ovatus</name>
    <dbReference type="NCBI Taxonomy" id="439529"/>
    <lineage>
        <taxon>Bacteria</taxon>
        <taxon>Pseudomonadati</taxon>
        <taxon>Pseudomonadota</taxon>
        <taxon>Alphaproteobacteria</taxon>
        <taxon>Rhodobacterales</taxon>
        <taxon>Paracoccaceae</taxon>
        <taxon>Cereibacter</taxon>
    </lineage>
</organism>
<dbReference type="OrthoDB" id="6713140at2"/>
<dbReference type="RefSeq" id="WP_097030458.1">
    <property type="nucleotide sequence ID" value="NZ_OAOQ01000007.1"/>
</dbReference>
<proteinExistence type="predicted"/>
<evidence type="ECO:0000313" key="1">
    <source>
        <dbReference type="EMBL" id="SNX70851.1"/>
    </source>
</evidence>
<accession>A0A285CTH2</accession>
<gene>
    <name evidence="1" type="ORF">SAMN05878503_10726</name>
</gene>
<keyword evidence="2" id="KW-1185">Reference proteome</keyword>
<evidence type="ECO:0000313" key="2">
    <source>
        <dbReference type="Proteomes" id="UP000219467"/>
    </source>
</evidence>
<sequence length="302" mass="34227">MPHTRVLNIYLPSPLREDALMGKVNIVNRIKAAVASQGLRLDIHADTAAERADPARRHGWSLFHMQEPVGPRCLCLRRAYHFPFWQIEGTNERWWFDVAQAPFDPGGIDPAAARPFFQRWRRRIVGERTASRDGFIFMPLQGRLGEHRPFQAMSPISMVHATLEQDARPIIATLHPAEHYNSADLHALEDLIRRYPRLDVRRADPLPLLAACDLVVTQNSSVALTGYFLKKPAVLFAGIDFHHIAGSVPREGIAKAFQRAECSTPDHAAYLYWFFHLNTINGAAPDAEAKILGRFTRLGWQF</sequence>
<evidence type="ECO:0008006" key="3">
    <source>
        <dbReference type="Google" id="ProtNLM"/>
    </source>
</evidence>